<comment type="caution">
    <text evidence="2">The sequence shown here is derived from an EMBL/GenBank/DDBJ whole genome shotgun (WGS) entry which is preliminary data.</text>
</comment>
<accession>A0A5A9NJ57</accession>
<feature type="region of interest" description="Disordered" evidence="1">
    <location>
        <begin position="1"/>
        <end position="26"/>
    </location>
</feature>
<gene>
    <name evidence="2" type="ORF">E1301_Tti018269</name>
</gene>
<proteinExistence type="predicted"/>
<dbReference type="Proteomes" id="UP000324632">
    <property type="component" value="Chromosome 16"/>
</dbReference>
<evidence type="ECO:0000313" key="3">
    <source>
        <dbReference type="Proteomes" id="UP000324632"/>
    </source>
</evidence>
<keyword evidence="3" id="KW-1185">Reference proteome</keyword>
<protein>
    <submittedName>
        <fullName evidence="2">Uncharacterized protein</fullName>
    </submittedName>
</protein>
<evidence type="ECO:0000256" key="1">
    <source>
        <dbReference type="SAM" id="MobiDB-lite"/>
    </source>
</evidence>
<name>A0A5A9NJ57_9TELE</name>
<organism evidence="2 3">
    <name type="scientific">Triplophysa tibetana</name>
    <dbReference type="NCBI Taxonomy" id="1572043"/>
    <lineage>
        <taxon>Eukaryota</taxon>
        <taxon>Metazoa</taxon>
        <taxon>Chordata</taxon>
        <taxon>Craniata</taxon>
        <taxon>Vertebrata</taxon>
        <taxon>Euteleostomi</taxon>
        <taxon>Actinopterygii</taxon>
        <taxon>Neopterygii</taxon>
        <taxon>Teleostei</taxon>
        <taxon>Ostariophysi</taxon>
        <taxon>Cypriniformes</taxon>
        <taxon>Nemacheilidae</taxon>
        <taxon>Triplophysa</taxon>
    </lineage>
</organism>
<dbReference type="AlphaFoldDB" id="A0A5A9NJ57"/>
<dbReference type="EMBL" id="SOYY01000016">
    <property type="protein sequence ID" value="KAA0710032.1"/>
    <property type="molecule type" value="Genomic_DNA"/>
</dbReference>
<evidence type="ECO:0000313" key="2">
    <source>
        <dbReference type="EMBL" id="KAA0710032.1"/>
    </source>
</evidence>
<reference evidence="2 3" key="1">
    <citation type="journal article" date="2019" name="Mol. Ecol. Resour.">
        <title>Chromosome-level genome assembly of Triplophysa tibetana, a fish adapted to the harsh high-altitude environment of the Tibetan Plateau.</title>
        <authorList>
            <person name="Yang X."/>
            <person name="Liu H."/>
            <person name="Ma Z."/>
            <person name="Zou Y."/>
            <person name="Zou M."/>
            <person name="Mao Y."/>
            <person name="Li X."/>
            <person name="Wang H."/>
            <person name="Chen T."/>
            <person name="Wang W."/>
            <person name="Yang R."/>
        </authorList>
    </citation>
    <scope>NUCLEOTIDE SEQUENCE [LARGE SCALE GENOMIC DNA]</scope>
    <source>
        <strain evidence="2">TTIB1903HZAU</strain>
        <tissue evidence="2">Muscle</tissue>
    </source>
</reference>
<sequence length="149" mass="16759">MRQKSNGTETEPPKAPPTRSLPQPETHGVFRCRRTLSLNLCQTWIRVDAGARGRRRDSQHYFEPVVGALRSSRTRPTPFLYLPVSLHQRTDLKCLFRYGMRASSESGKLAGRRESSDMIVSICQQMRAARSAGGQIMSAIVQHRALCSC</sequence>